<dbReference type="RefSeq" id="WP_015691199.1">
    <property type="nucleotide sequence ID" value="NC_016940.1"/>
</dbReference>
<evidence type="ECO:0000313" key="4">
    <source>
        <dbReference type="EMBL" id="AFC23547.1"/>
    </source>
</evidence>
<evidence type="ECO:0000259" key="3">
    <source>
        <dbReference type="Pfam" id="PF07992"/>
    </source>
</evidence>
<accession>H6L210</accession>
<dbReference type="STRING" id="984262.SGRA_0809"/>
<dbReference type="SUPFAM" id="SSF51905">
    <property type="entry name" value="FAD/NAD(P)-binding domain"/>
    <property type="match status" value="1"/>
</dbReference>
<evidence type="ECO:0000313" key="5">
    <source>
        <dbReference type="Proteomes" id="UP000007519"/>
    </source>
</evidence>
<dbReference type="PRINTS" id="PR00368">
    <property type="entry name" value="FADPNR"/>
</dbReference>
<dbReference type="PRINTS" id="PR00469">
    <property type="entry name" value="PNDRDTASEII"/>
</dbReference>
<dbReference type="Proteomes" id="UP000007519">
    <property type="component" value="Chromosome"/>
</dbReference>
<dbReference type="OrthoDB" id="9806179at2"/>
<keyword evidence="5" id="KW-1185">Reference proteome</keyword>
<organism evidence="4 5">
    <name type="scientific">Saprospira grandis (strain Lewin)</name>
    <dbReference type="NCBI Taxonomy" id="984262"/>
    <lineage>
        <taxon>Bacteria</taxon>
        <taxon>Pseudomonadati</taxon>
        <taxon>Bacteroidota</taxon>
        <taxon>Saprospiria</taxon>
        <taxon>Saprospirales</taxon>
        <taxon>Saprospiraceae</taxon>
        <taxon>Saprospira</taxon>
    </lineage>
</organism>
<dbReference type="eggNOG" id="COG0492">
    <property type="taxonomic scope" value="Bacteria"/>
</dbReference>
<evidence type="ECO:0000256" key="2">
    <source>
        <dbReference type="ARBA" id="ARBA00023002"/>
    </source>
</evidence>
<gene>
    <name evidence="4" type="ordered locus">SGRA_0809</name>
</gene>
<sequence>MMDKNFEVIIIGGSYAGLSAALSLGRSLRKTLVIDAGQACNRQTPSSHNFLTQDGSPPAEIAAIAKNQLTKYDSLHFYNGLALSAQKNKSGFDVKTENGEFFTAKKLVLAHGLKDIMPKIDGFAATWGISLIHCPYCHGYEVRNKKTAIIANGQRAFHLAALVNNLSADIKVLTNGPRNLNEQQVIQLSKQNIPIVEKEIVAVEQQNGQIQSILFADGSSEKFDCAYTSIPVQQSSTIASDLGCVLTDDGLIEVDQMQKTTIKGVFACGDNSSRMRSVATAVYTGSICGAMINNELTLENF</sequence>
<dbReference type="Gene3D" id="3.50.50.60">
    <property type="entry name" value="FAD/NAD(P)-binding domain"/>
    <property type="match status" value="2"/>
</dbReference>
<dbReference type="Pfam" id="PF07992">
    <property type="entry name" value="Pyr_redox_2"/>
    <property type="match status" value="1"/>
</dbReference>
<dbReference type="HOGENOM" id="CLU_031864_5_0_10"/>
<name>H6L210_SAPGL</name>
<reference evidence="4 5" key="1">
    <citation type="journal article" date="2012" name="Stand. Genomic Sci.">
        <title>Complete genome sequencing and analysis of Saprospira grandis str. Lewin, a predatory marine bacterium.</title>
        <authorList>
            <person name="Saw J.H."/>
            <person name="Yuryev A."/>
            <person name="Kanbe M."/>
            <person name="Hou S."/>
            <person name="Young A.G."/>
            <person name="Aizawa S."/>
            <person name="Alam M."/>
        </authorList>
    </citation>
    <scope>NUCLEOTIDE SEQUENCE [LARGE SCALE GENOMIC DNA]</scope>
    <source>
        <strain evidence="4 5">Lewin</strain>
    </source>
</reference>
<dbReference type="GO" id="GO:0016491">
    <property type="term" value="F:oxidoreductase activity"/>
    <property type="evidence" value="ECO:0007669"/>
    <property type="project" value="UniProtKB-KW"/>
</dbReference>
<keyword evidence="1" id="KW-0285">Flavoprotein</keyword>
<dbReference type="EMBL" id="CP002831">
    <property type="protein sequence ID" value="AFC23547.1"/>
    <property type="molecule type" value="Genomic_DNA"/>
</dbReference>
<dbReference type="PANTHER" id="PTHR48105">
    <property type="entry name" value="THIOREDOXIN REDUCTASE 1-RELATED-RELATED"/>
    <property type="match status" value="1"/>
</dbReference>
<dbReference type="InterPro" id="IPR023753">
    <property type="entry name" value="FAD/NAD-binding_dom"/>
</dbReference>
<evidence type="ECO:0000256" key="1">
    <source>
        <dbReference type="ARBA" id="ARBA00022630"/>
    </source>
</evidence>
<proteinExistence type="predicted"/>
<feature type="domain" description="FAD/NAD(P)-binding" evidence="3">
    <location>
        <begin position="7"/>
        <end position="285"/>
    </location>
</feature>
<dbReference type="InterPro" id="IPR036188">
    <property type="entry name" value="FAD/NAD-bd_sf"/>
</dbReference>
<keyword evidence="2" id="KW-0560">Oxidoreductase</keyword>
<dbReference type="KEGG" id="sgn:SGRA_0809"/>
<dbReference type="AlphaFoldDB" id="H6L210"/>
<dbReference type="InterPro" id="IPR050097">
    <property type="entry name" value="Ferredoxin-NADP_redctase_2"/>
</dbReference>
<protein>
    <submittedName>
        <fullName evidence="4">Alkyl hydroperoxide reductase, F52a subunit</fullName>
    </submittedName>
</protein>